<feature type="domain" description="Ig-like" evidence="15">
    <location>
        <begin position="49"/>
        <end position="130"/>
    </location>
</feature>
<evidence type="ECO:0000256" key="3">
    <source>
        <dbReference type="ARBA" id="ARBA00008637"/>
    </source>
</evidence>
<comment type="subcellular location">
    <subcellularLocation>
        <location evidence="2">Cell junction</location>
        <location evidence="2">Tight junction</location>
    </subcellularLocation>
    <subcellularLocation>
        <location evidence="1">Cell membrane</location>
        <topology evidence="1">Single-pass type I membrane protein</topology>
    </subcellularLocation>
</comment>
<keyword evidence="4" id="KW-0796">Tight junction</keyword>
<evidence type="ECO:0000256" key="8">
    <source>
        <dbReference type="ARBA" id="ARBA00022949"/>
    </source>
</evidence>
<dbReference type="InterPro" id="IPR042625">
    <property type="entry name" value="JAM2"/>
</dbReference>
<feature type="signal peptide" evidence="14">
    <location>
        <begin position="1"/>
        <end position="23"/>
    </location>
</feature>
<evidence type="ECO:0000256" key="7">
    <source>
        <dbReference type="ARBA" id="ARBA00022729"/>
    </source>
</evidence>
<keyword evidence="5" id="KW-1003">Cell membrane</keyword>
<proteinExistence type="inferred from homology"/>
<evidence type="ECO:0000256" key="11">
    <source>
        <dbReference type="ARBA" id="ARBA00023157"/>
    </source>
</evidence>
<evidence type="ECO:0000259" key="15">
    <source>
        <dbReference type="PROSITE" id="PS50835"/>
    </source>
</evidence>
<sequence length="303" mass="33945">MASPCRLRLLFLGLLVSHLGSLGYYKAYGITVETDNAHVTAREFEGAYLNCKHNAKKQENARIEWKKVMGSDVSFVYFQGSFVGSFKGRAEILHSSIQIHNVTRKDSGRYRCEISAPSEHGQEAGEIEISLIVFVQPAAPICEVPISAMSGTAVELRCKENEGVPASKYRWYRNGILLLENPAPWKVKKDRIHYTMNTTSGTLLFNPVSKNDTGEYYCEADNKIGQPQKCPVKRMQVDDLNVSGIIAAVVIVALIMASCGLGVYYAQKKGYFSRRNSSVRKKTSKYKTKAHEKDFKHTKSFII</sequence>
<name>A0A9Q0XP06_9SAUR</name>
<dbReference type="InterPro" id="IPR007110">
    <property type="entry name" value="Ig-like_dom"/>
</dbReference>
<evidence type="ECO:0000256" key="6">
    <source>
        <dbReference type="ARBA" id="ARBA00022692"/>
    </source>
</evidence>
<dbReference type="InterPro" id="IPR003598">
    <property type="entry name" value="Ig_sub2"/>
</dbReference>
<protein>
    <recommendedName>
        <fullName evidence="15">Ig-like domain-containing protein</fullName>
    </recommendedName>
</protein>
<keyword evidence="6 13" id="KW-0812">Transmembrane</keyword>
<keyword evidence="17" id="KW-1185">Reference proteome</keyword>
<feature type="chain" id="PRO_5040106411" description="Ig-like domain-containing protein" evidence="14">
    <location>
        <begin position="24"/>
        <end position="303"/>
    </location>
</feature>
<dbReference type="SMART" id="SM00409">
    <property type="entry name" value="IG"/>
    <property type="match status" value="2"/>
</dbReference>
<reference evidence="16" key="1">
    <citation type="journal article" date="2023" name="DNA Res.">
        <title>Chromosome-level genome assembly of Phrynocephalus forsythii using third-generation DNA sequencing and Hi-C analysis.</title>
        <authorList>
            <person name="Qi Y."/>
            <person name="Zhao W."/>
            <person name="Zhao Y."/>
            <person name="Niu C."/>
            <person name="Cao S."/>
            <person name="Zhang Y."/>
        </authorList>
    </citation>
    <scope>NUCLEOTIDE SEQUENCE</scope>
    <source>
        <tissue evidence="16">Muscle</tissue>
    </source>
</reference>
<dbReference type="InterPro" id="IPR003599">
    <property type="entry name" value="Ig_sub"/>
</dbReference>
<dbReference type="SUPFAM" id="SSF48726">
    <property type="entry name" value="Immunoglobulin"/>
    <property type="match status" value="2"/>
</dbReference>
<dbReference type="GO" id="GO:0005886">
    <property type="term" value="C:plasma membrane"/>
    <property type="evidence" value="ECO:0007669"/>
    <property type="project" value="UniProtKB-SubCell"/>
</dbReference>
<dbReference type="PANTHER" id="PTHR44663">
    <property type="entry name" value="JUNCTIONAL ADHESION MOLECULE B"/>
    <property type="match status" value="1"/>
</dbReference>
<dbReference type="PROSITE" id="PS50835">
    <property type="entry name" value="IG_LIKE"/>
    <property type="match status" value="2"/>
</dbReference>
<evidence type="ECO:0000256" key="1">
    <source>
        <dbReference type="ARBA" id="ARBA00004251"/>
    </source>
</evidence>
<dbReference type="EMBL" id="JAPFRF010000010">
    <property type="protein sequence ID" value="KAJ7320493.1"/>
    <property type="molecule type" value="Genomic_DNA"/>
</dbReference>
<evidence type="ECO:0000256" key="4">
    <source>
        <dbReference type="ARBA" id="ARBA00022427"/>
    </source>
</evidence>
<dbReference type="FunFam" id="2.60.40.10:FF:000342">
    <property type="entry name" value="Junctional adhesion molecule A"/>
    <property type="match status" value="1"/>
</dbReference>
<evidence type="ECO:0000256" key="2">
    <source>
        <dbReference type="ARBA" id="ARBA00004435"/>
    </source>
</evidence>
<evidence type="ECO:0000256" key="13">
    <source>
        <dbReference type="SAM" id="Phobius"/>
    </source>
</evidence>
<evidence type="ECO:0000256" key="14">
    <source>
        <dbReference type="SAM" id="SignalP"/>
    </source>
</evidence>
<organism evidence="16 17">
    <name type="scientific">Phrynocephalus forsythii</name>
    <dbReference type="NCBI Taxonomy" id="171643"/>
    <lineage>
        <taxon>Eukaryota</taxon>
        <taxon>Metazoa</taxon>
        <taxon>Chordata</taxon>
        <taxon>Craniata</taxon>
        <taxon>Vertebrata</taxon>
        <taxon>Euteleostomi</taxon>
        <taxon>Lepidosauria</taxon>
        <taxon>Squamata</taxon>
        <taxon>Bifurcata</taxon>
        <taxon>Unidentata</taxon>
        <taxon>Episquamata</taxon>
        <taxon>Toxicofera</taxon>
        <taxon>Iguania</taxon>
        <taxon>Acrodonta</taxon>
        <taxon>Agamidae</taxon>
        <taxon>Agaminae</taxon>
        <taxon>Phrynocephalus</taxon>
    </lineage>
</organism>
<evidence type="ECO:0000313" key="16">
    <source>
        <dbReference type="EMBL" id="KAJ7320493.1"/>
    </source>
</evidence>
<dbReference type="OrthoDB" id="10015491at2759"/>
<keyword evidence="9 13" id="KW-1133">Transmembrane helix</keyword>
<evidence type="ECO:0000313" key="17">
    <source>
        <dbReference type="Proteomes" id="UP001142489"/>
    </source>
</evidence>
<dbReference type="InterPro" id="IPR013106">
    <property type="entry name" value="Ig_V-set"/>
</dbReference>
<dbReference type="GO" id="GO:0009986">
    <property type="term" value="C:cell surface"/>
    <property type="evidence" value="ECO:0007669"/>
    <property type="project" value="TreeGrafter"/>
</dbReference>
<comment type="similarity">
    <text evidence="3">Belongs to the immunoglobulin superfamily.</text>
</comment>
<dbReference type="SMART" id="SM00408">
    <property type="entry name" value="IGc2"/>
    <property type="match status" value="2"/>
</dbReference>
<evidence type="ECO:0000256" key="12">
    <source>
        <dbReference type="ARBA" id="ARBA00023319"/>
    </source>
</evidence>
<dbReference type="Pfam" id="PF07686">
    <property type="entry name" value="V-set"/>
    <property type="match status" value="1"/>
</dbReference>
<evidence type="ECO:0000256" key="5">
    <source>
        <dbReference type="ARBA" id="ARBA00022475"/>
    </source>
</evidence>
<dbReference type="GO" id="GO:0005923">
    <property type="term" value="C:bicellular tight junction"/>
    <property type="evidence" value="ECO:0007669"/>
    <property type="project" value="UniProtKB-SubCell"/>
</dbReference>
<keyword evidence="8" id="KW-0965">Cell junction</keyword>
<keyword evidence="12" id="KW-0393">Immunoglobulin domain</keyword>
<evidence type="ECO:0000256" key="9">
    <source>
        <dbReference type="ARBA" id="ARBA00022989"/>
    </source>
</evidence>
<keyword evidence="7 14" id="KW-0732">Signal</keyword>
<dbReference type="InterPro" id="IPR036179">
    <property type="entry name" value="Ig-like_dom_sf"/>
</dbReference>
<dbReference type="GO" id="GO:0098636">
    <property type="term" value="C:protein complex involved in cell adhesion"/>
    <property type="evidence" value="ECO:0007669"/>
    <property type="project" value="TreeGrafter"/>
</dbReference>
<dbReference type="PANTHER" id="PTHR44663:SF2">
    <property type="entry name" value="JUNCTIONAL ADHESION MOLECULE B"/>
    <property type="match status" value="1"/>
</dbReference>
<dbReference type="AlphaFoldDB" id="A0A9Q0XP06"/>
<keyword evidence="11" id="KW-1015">Disulfide bond</keyword>
<feature type="domain" description="Ig-like" evidence="15">
    <location>
        <begin position="137"/>
        <end position="243"/>
    </location>
</feature>
<dbReference type="GO" id="GO:0007159">
    <property type="term" value="P:leukocyte cell-cell adhesion"/>
    <property type="evidence" value="ECO:0007669"/>
    <property type="project" value="TreeGrafter"/>
</dbReference>
<dbReference type="Pfam" id="PF13927">
    <property type="entry name" value="Ig_3"/>
    <property type="match status" value="1"/>
</dbReference>
<dbReference type="Gene3D" id="2.60.40.10">
    <property type="entry name" value="Immunoglobulins"/>
    <property type="match status" value="2"/>
</dbReference>
<gene>
    <name evidence="16" type="ORF">JRQ81_020004</name>
</gene>
<comment type="caution">
    <text evidence="16">The sequence shown here is derived from an EMBL/GenBank/DDBJ whole genome shotgun (WGS) entry which is preliminary data.</text>
</comment>
<accession>A0A9Q0XP06</accession>
<dbReference type="InterPro" id="IPR013783">
    <property type="entry name" value="Ig-like_fold"/>
</dbReference>
<feature type="transmembrane region" description="Helical" evidence="13">
    <location>
        <begin position="242"/>
        <end position="266"/>
    </location>
</feature>
<dbReference type="Proteomes" id="UP001142489">
    <property type="component" value="Unassembled WGS sequence"/>
</dbReference>
<keyword evidence="10 13" id="KW-0472">Membrane</keyword>
<evidence type="ECO:0000256" key="10">
    <source>
        <dbReference type="ARBA" id="ARBA00023136"/>
    </source>
</evidence>